<dbReference type="GO" id="GO:0030313">
    <property type="term" value="C:cell envelope"/>
    <property type="evidence" value="ECO:0007669"/>
    <property type="project" value="UniProtKB-SubCell"/>
</dbReference>
<evidence type="ECO:0000313" key="4">
    <source>
        <dbReference type="EMBL" id="KEQ19129.1"/>
    </source>
</evidence>
<proteinExistence type="predicted"/>
<dbReference type="STRING" id="1137799.GZ78_03740"/>
<dbReference type="InterPro" id="IPR038352">
    <property type="entry name" value="Imelysin_sf"/>
</dbReference>
<sequence>MSKQAIAVLTMSGLLLAGCSDSKKADVNESLSALTISQQSAEPVIRQYADVALATFEDALITAKALRVAAGQLVINPDETTLRHAREAWKAARVPYMQSEVFRFGNSVVDNWEGQLNAWPLDEGMIDYVDAGQYGHEMGNAGAEANIVANPQLMLGEHTLNLDAITPELLASLNELGGSEANVATGYHAVEFLLWGQDLNGNGPGAGERPATDYAKGLDCTNGHCERRGSYLLKVTDLLIKDLEYMVAQWQPDVADNYRSKLLQEPVDQGLRKMLFGMGSLSLGELAGERMKVALEANSTEDEHDCFSDNTHFSHFYNAQGVRNVFAGSYQRVDGSKIEGPSILKWLKEADKTLSDKALQQLNTTRDALQAIVDSAENDNVAFDQLIAAENKEGHELVETAINALVAQTTTIEEVAGVMGITQLNPDNADHEF</sequence>
<keyword evidence="2" id="KW-0732">Signal</keyword>
<gene>
    <name evidence="4" type="ORF">GZ78_03740</name>
</gene>
<dbReference type="Pfam" id="PF09375">
    <property type="entry name" value="Peptidase_M75"/>
    <property type="match status" value="1"/>
</dbReference>
<name>A0A081NL06_9GAMM</name>
<dbReference type="PROSITE" id="PS51257">
    <property type="entry name" value="PROKAR_LIPOPROTEIN"/>
    <property type="match status" value="1"/>
</dbReference>
<dbReference type="Gene3D" id="1.20.1420.20">
    <property type="entry name" value="M75 peptidase, HXXE motif"/>
    <property type="match status" value="1"/>
</dbReference>
<comment type="caution">
    <text evidence="4">The sequence shown here is derived from an EMBL/GenBank/DDBJ whole genome shotgun (WGS) entry which is preliminary data.</text>
</comment>
<accession>A0A081NL06</accession>
<feature type="domain" description="Imelysin-like" evidence="3">
    <location>
        <begin position="52"/>
        <end position="411"/>
    </location>
</feature>
<evidence type="ECO:0000259" key="3">
    <source>
        <dbReference type="Pfam" id="PF09375"/>
    </source>
</evidence>
<keyword evidence="5" id="KW-1185">Reference proteome</keyword>
<evidence type="ECO:0000256" key="2">
    <source>
        <dbReference type="ARBA" id="ARBA00022729"/>
    </source>
</evidence>
<protein>
    <submittedName>
        <fullName evidence="4">Peptidase</fullName>
    </submittedName>
</protein>
<dbReference type="CDD" id="cd14657">
    <property type="entry name" value="Imelysin_IrpA-like"/>
    <property type="match status" value="1"/>
</dbReference>
<comment type="subcellular location">
    <subcellularLocation>
        <location evidence="1">Cell envelope</location>
    </subcellularLocation>
</comment>
<dbReference type="InterPro" id="IPR018976">
    <property type="entry name" value="Imelysin-like"/>
</dbReference>
<reference evidence="4 5" key="1">
    <citation type="submission" date="2014-06" db="EMBL/GenBank/DDBJ databases">
        <title>Whole Genome Sequences of Three Symbiotic Endozoicomonas Bacteria.</title>
        <authorList>
            <person name="Neave M.J."/>
            <person name="Apprill A."/>
            <person name="Voolstra C.R."/>
        </authorList>
    </citation>
    <scope>NUCLEOTIDE SEQUENCE [LARGE SCALE GENOMIC DNA]</scope>
    <source>
        <strain evidence="4 5">DSM 25634</strain>
    </source>
</reference>
<dbReference type="eggNOG" id="COG3487">
    <property type="taxonomic scope" value="Bacteria"/>
</dbReference>
<dbReference type="EMBL" id="JOKH01000001">
    <property type="protein sequence ID" value="KEQ19129.1"/>
    <property type="molecule type" value="Genomic_DNA"/>
</dbReference>
<dbReference type="Proteomes" id="UP000028073">
    <property type="component" value="Unassembled WGS sequence"/>
</dbReference>
<organism evidence="4 5">
    <name type="scientific">Endozoicomonas numazuensis</name>
    <dbReference type="NCBI Taxonomy" id="1137799"/>
    <lineage>
        <taxon>Bacteria</taxon>
        <taxon>Pseudomonadati</taxon>
        <taxon>Pseudomonadota</taxon>
        <taxon>Gammaproteobacteria</taxon>
        <taxon>Oceanospirillales</taxon>
        <taxon>Endozoicomonadaceae</taxon>
        <taxon>Endozoicomonas</taxon>
    </lineage>
</organism>
<evidence type="ECO:0000256" key="1">
    <source>
        <dbReference type="ARBA" id="ARBA00004196"/>
    </source>
</evidence>
<evidence type="ECO:0000313" key="5">
    <source>
        <dbReference type="Proteomes" id="UP000028073"/>
    </source>
</evidence>
<dbReference type="AlphaFoldDB" id="A0A081NL06"/>